<dbReference type="EMBL" id="BMKG01000008">
    <property type="protein sequence ID" value="GGC00089.1"/>
    <property type="molecule type" value="Genomic_DNA"/>
</dbReference>
<dbReference type="InterPro" id="IPR029044">
    <property type="entry name" value="Nucleotide-diphossugar_trans"/>
</dbReference>
<evidence type="ECO:0000313" key="2">
    <source>
        <dbReference type="EMBL" id="MTV53179.1"/>
    </source>
</evidence>
<reference evidence="4" key="2">
    <citation type="journal article" date="2019" name="Int. J. Syst. Evol. Microbiol.">
        <title>The Global Catalogue of Microorganisms (GCM) 10K type strain sequencing project: providing services to taxonomists for standard genome sequencing and annotation.</title>
        <authorList>
            <consortium name="The Broad Institute Genomics Platform"/>
            <consortium name="The Broad Institute Genome Sequencing Center for Infectious Disease"/>
            <person name="Wu L."/>
            <person name="Ma J."/>
        </authorList>
    </citation>
    <scope>NUCLEOTIDE SEQUENCE [LARGE SCALE GENOMIC DNA]</scope>
    <source>
        <strain evidence="4">CGMCC 1.15931</strain>
    </source>
</reference>
<protein>
    <submittedName>
        <fullName evidence="2">Uncharacterized protein</fullName>
    </submittedName>
</protein>
<reference evidence="1" key="4">
    <citation type="submission" date="2024-05" db="EMBL/GenBank/DDBJ databases">
        <authorList>
            <person name="Sun Q."/>
            <person name="Zhou Y."/>
        </authorList>
    </citation>
    <scope>NUCLEOTIDE SEQUENCE</scope>
    <source>
        <strain evidence="1">CGMCC 1.15931</strain>
    </source>
</reference>
<dbReference type="Pfam" id="PF04488">
    <property type="entry name" value="Gly_transf_sug"/>
    <property type="match status" value="1"/>
</dbReference>
<evidence type="ECO:0000313" key="3">
    <source>
        <dbReference type="Proteomes" id="UP000430634"/>
    </source>
</evidence>
<dbReference type="OrthoDB" id="8538761at2"/>
<accession>A0A6I3SVY7</accession>
<dbReference type="SUPFAM" id="SSF53448">
    <property type="entry name" value="Nucleotide-diphospho-sugar transferases"/>
    <property type="match status" value="1"/>
</dbReference>
<sequence length="480" mass="52933">MSFELEYDLLIGELKADFLACRQWELLCQDGPADPAHVERLRLQQQGWRHRLAALRRHVRDHFEWFDARRVSSLLGIPTRALAPDELLLHRIWMGGPVPDGVRQAVGQWGAALDELAAPPGRGYRSILWVWDAAQLAADPWFRPGADGARPFHLGGYCAGGDTIDVCSLAALVERHAPALAGRLAGLHAGRWFVNLSDYLRILLLRECGGIYLDADTMPYRAATVFLARPEVPDYVHFALVGGRVQASVVSWLNLVRDENGVLVARRGDAAVRELAAAMEGALAALPEVPLVPTAPSPAFARLLQEATYHQWRRHLGSTLLSYQEMVEAHGVLADGRAEPVVAGVRGMRLDFDGDTGAPLPLSPEERHWRERCVAALAQRGWRLGHPLALERLVELDWVSEVAPPAYAPQLRANPACCNYYSFLSTDGELDRVNTLFAAYLLARNDDAIARGGFWCRIRGALAGGAAWPAPRQRELPAHA</sequence>
<gene>
    <name evidence="1" type="ORF">GCM10011572_22560</name>
    <name evidence="2" type="ORF">GM672_10595</name>
</gene>
<dbReference type="EMBL" id="WNKZ01000023">
    <property type="protein sequence ID" value="MTV53179.1"/>
    <property type="molecule type" value="Genomic_DNA"/>
</dbReference>
<evidence type="ECO:0000313" key="1">
    <source>
        <dbReference type="EMBL" id="GGC00089.1"/>
    </source>
</evidence>
<dbReference type="Proteomes" id="UP000430634">
    <property type="component" value="Unassembled WGS sequence"/>
</dbReference>
<evidence type="ECO:0000313" key="4">
    <source>
        <dbReference type="Proteomes" id="UP000622638"/>
    </source>
</evidence>
<comment type="caution">
    <text evidence="2">The sequence shown here is derived from an EMBL/GenBank/DDBJ whole genome shotgun (WGS) entry which is preliminary data.</text>
</comment>
<reference evidence="1" key="1">
    <citation type="journal article" date="2014" name="Int. J. Syst. Evol. Microbiol.">
        <title>Complete genome of a new Firmicutes species belonging to the dominant human colonic microbiota ('Ruminococcus bicirculans') reveals two chromosomes and a selective capacity to utilize plant glucans.</title>
        <authorList>
            <consortium name="NISC Comparative Sequencing Program"/>
            <person name="Wegmann U."/>
            <person name="Louis P."/>
            <person name="Goesmann A."/>
            <person name="Henrissat B."/>
            <person name="Duncan S.H."/>
            <person name="Flint H.J."/>
        </authorList>
    </citation>
    <scope>NUCLEOTIDE SEQUENCE</scope>
    <source>
        <strain evidence="1">CGMCC 1.15931</strain>
    </source>
</reference>
<proteinExistence type="predicted"/>
<organism evidence="2 3">
    <name type="scientific">Pseudoduganella buxea</name>
    <dbReference type="NCBI Taxonomy" id="1949069"/>
    <lineage>
        <taxon>Bacteria</taxon>
        <taxon>Pseudomonadati</taxon>
        <taxon>Pseudomonadota</taxon>
        <taxon>Betaproteobacteria</taxon>
        <taxon>Burkholderiales</taxon>
        <taxon>Oxalobacteraceae</taxon>
        <taxon>Telluria group</taxon>
        <taxon>Pseudoduganella</taxon>
    </lineage>
</organism>
<reference evidence="2 3" key="3">
    <citation type="submission" date="2019-11" db="EMBL/GenBank/DDBJ databases">
        <title>Type strains purchased from KCTC, JCM and DSMZ.</title>
        <authorList>
            <person name="Lu H."/>
        </authorList>
    </citation>
    <scope>NUCLEOTIDE SEQUENCE [LARGE SCALE GENOMIC DNA]</scope>
    <source>
        <strain evidence="2 3">KCTC 52429</strain>
    </source>
</reference>
<name>A0A6I3SVY7_9BURK</name>
<dbReference type="Gene3D" id="3.90.550.20">
    <property type="match status" value="1"/>
</dbReference>
<dbReference type="Proteomes" id="UP000622638">
    <property type="component" value="Unassembled WGS sequence"/>
</dbReference>
<dbReference type="RefSeq" id="WP_155470496.1">
    <property type="nucleotide sequence ID" value="NZ_BMKG01000008.1"/>
</dbReference>
<dbReference type="AlphaFoldDB" id="A0A6I3SVY7"/>
<keyword evidence="4" id="KW-1185">Reference proteome</keyword>
<dbReference type="InterPro" id="IPR007577">
    <property type="entry name" value="GlycoTrfase_DXD_sugar-bd_CS"/>
</dbReference>